<dbReference type="Pfam" id="PF00001">
    <property type="entry name" value="7tm_1"/>
    <property type="match status" value="1"/>
</dbReference>
<sequence length="392" mass="45227">MFFSNQSDFSVGNCPNFTDSEKIILSTVNFWMRGVSQTVIAILGIIGNVISSIIISRKEMRNSFNLLLVSLAVFDSTYLFGSILESFREEFLMASDAHILLFPYLLYPLSQMAFTASIFMTVAIAWERYTAVHFPLDYNLAMNDSNAMRKRLVIFFEAKIYYEKVIDDGNTTFSYIPRVGVAEMRTHPIYIVYHNWGRLIVLGIIPFGLLVFFNYKIFKDIRERRKRRIRIFRRSRSSNICKSTSFLSSRHPTPAKRTKSYNPSRSNACSVVNAPIPLNGGRERSYRLPVSKNTHSVNQPMVPIGRVTVPTAASLGADPEQHARIKRRNVQSHNERRRNFEDNLAGIFMGFVSVFLICHIPRLLLNIHELITIKEYRFCRHMDSWDSPFGLF</sequence>
<dbReference type="OrthoDB" id="5959154at2759"/>
<reference evidence="7" key="1">
    <citation type="submission" date="2021-02" db="EMBL/GenBank/DDBJ databases">
        <authorList>
            <person name="Bekaert M."/>
        </authorList>
    </citation>
    <scope>NUCLEOTIDE SEQUENCE</scope>
    <source>
        <strain evidence="7">IoA-00</strain>
    </source>
</reference>
<dbReference type="GO" id="GO:0004930">
    <property type="term" value="F:G protein-coupled receptor activity"/>
    <property type="evidence" value="ECO:0007669"/>
    <property type="project" value="InterPro"/>
</dbReference>
<keyword evidence="5" id="KW-0472">Membrane</keyword>
<evidence type="ECO:0000256" key="4">
    <source>
        <dbReference type="ARBA" id="ARBA00022989"/>
    </source>
</evidence>
<evidence type="ECO:0000256" key="1">
    <source>
        <dbReference type="ARBA" id="ARBA00004370"/>
    </source>
</evidence>
<dbReference type="SUPFAM" id="SSF81321">
    <property type="entry name" value="Family A G protein-coupled receptor-like"/>
    <property type="match status" value="1"/>
</dbReference>
<dbReference type="GO" id="GO:0016020">
    <property type="term" value="C:membrane"/>
    <property type="evidence" value="ECO:0007669"/>
    <property type="project" value="UniProtKB-SubCell"/>
</dbReference>
<dbReference type="PANTHER" id="PTHR46641:SF2">
    <property type="entry name" value="FMRFAMIDE RECEPTOR"/>
    <property type="match status" value="1"/>
</dbReference>
<dbReference type="PRINTS" id="PR00237">
    <property type="entry name" value="GPCRRHODOPSN"/>
</dbReference>
<evidence type="ECO:0000256" key="2">
    <source>
        <dbReference type="ARBA" id="ARBA00010663"/>
    </source>
</evidence>
<keyword evidence="4" id="KW-1133">Transmembrane helix</keyword>
<dbReference type="AlphaFoldDB" id="A0A7R8CG77"/>
<evidence type="ECO:0000259" key="6">
    <source>
        <dbReference type="PROSITE" id="PS50262"/>
    </source>
</evidence>
<keyword evidence="3" id="KW-0812">Transmembrane</keyword>
<evidence type="ECO:0000313" key="8">
    <source>
        <dbReference type="Proteomes" id="UP000675881"/>
    </source>
</evidence>
<evidence type="ECO:0000256" key="5">
    <source>
        <dbReference type="ARBA" id="ARBA00023136"/>
    </source>
</evidence>
<organism evidence="7 8">
    <name type="scientific">Lepeophtheirus salmonis</name>
    <name type="common">Salmon louse</name>
    <name type="synonym">Caligus salmonis</name>
    <dbReference type="NCBI Taxonomy" id="72036"/>
    <lineage>
        <taxon>Eukaryota</taxon>
        <taxon>Metazoa</taxon>
        <taxon>Ecdysozoa</taxon>
        <taxon>Arthropoda</taxon>
        <taxon>Crustacea</taxon>
        <taxon>Multicrustacea</taxon>
        <taxon>Hexanauplia</taxon>
        <taxon>Copepoda</taxon>
        <taxon>Siphonostomatoida</taxon>
        <taxon>Caligidae</taxon>
        <taxon>Lepeophtheirus</taxon>
    </lineage>
</organism>
<dbReference type="PANTHER" id="PTHR46641">
    <property type="entry name" value="FMRFAMIDE RECEPTOR-RELATED"/>
    <property type="match status" value="1"/>
</dbReference>
<dbReference type="InterPro" id="IPR017452">
    <property type="entry name" value="GPCR_Rhodpsn_7TM"/>
</dbReference>
<evidence type="ECO:0000313" key="7">
    <source>
        <dbReference type="EMBL" id="CAF2813177.1"/>
    </source>
</evidence>
<comment type="similarity">
    <text evidence="2">Belongs to the G-protein coupled receptor 1 family.</text>
</comment>
<protein>
    <submittedName>
        <fullName evidence="7">TAAR</fullName>
    </submittedName>
</protein>
<dbReference type="Proteomes" id="UP000675881">
    <property type="component" value="Chromosome 11"/>
</dbReference>
<keyword evidence="8" id="KW-1185">Reference proteome</keyword>
<comment type="subcellular location">
    <subcellularLocation>
        <location evidence="1">Membrane</location>
    </subcellularLocation>
</comment>
<dbReference type="EMBL" id="HG994590">
    <property type="protein sequence ID" value="CAF2813177.1"/>
    <property type="molecule type" value="Genomic_DNA"/>
</dbReference>
<gene>
    <name evidence="7" type="ORF">LSAA_3285</name>
</gene>
<proteinExistence type="inferred from homology"/>
<feature type="domain" description="G-protein coupled receptors family 1 profile" evidence="6">
    <location>
        <begin position="47"/>
        <end position="392"/>
    </location>
</feature>
<evidence type="ECO:0000256" key="3">
    <source>
        <dbReference type="ARBA" id="ARBA00022692"/>
    </source>
</evidence>
<accession>A0A7R8CG77</accession>
<dbReference type="Gene3D" id="1.20.1070.10">
    <property type="entry name" value="Rhodopsin 7-helix transmembrane proteins"/>
    <property type="match status" value="1"/>
</dbReference>
<name>A0A7R8CG77_LEPSM</name>
<dbReference type="InterPro" id="IPR000276">
    <property type="entry name" value="GPCR_Rhodpsn"/>
</dbReference>
<dbReference type="InterPro" id="IPR052954">
    <property type="entry name" value="GPCR-Ligand_Int"/>
</dbReference>
<dbReference type="PROSITE" id="PS50262">
    <property type="entry name" value="G_PROTEIN_RECEP_F1_2"/>
    <property type="match status" value="1"/>
</dbReference>